<accession>A0AA96ESI9</accession>
<reference evidence="1" key="1">
    <citation type="submission" date="2023-07" db="EMBL/GenBank/DDBJ databases">
        <authorList>
            <person name="Xia Y."/>
        </authorList>
    </citation>
    <scope>NUCLEOTIDE SEQUENCE</scope>
    <source>
        <strain evidence="1">F</strain>
    </source>
</reference>
<gene>
    <name evidence="1" type="ORF">MarFTMF_440</name>
</gene>
<protein>
    <submittedName>
        <fullName evidence="1">Uncharacterized protein</fullName>
    </submittedName>
</protein>
<name>A0AA96ESI9_9VIRU</name>
<proteinExistence type="predicted"/>
<sequence length="155" mass="18052">MHLHKISLVAEKSADGKMWDFTVLFFECNRKEVVCFVDVGKAKISEMFVTPESVPVGHLNIGILEFEEECRRHLRISLMESLKKRKKNMSALLVCIQNEQDKERRTILKSLAEKQEKKIQGYFTRIGNRLLVSNRRKYETEGGELLWEPIGMNPL</sequence>
<organism evidence="1">
    <name type="scientific">Marseillevirus sp</name>
    <dbReference type="NCBI Taxonomy" id="2809551"/>
    <lineage>
        <taxon>Viruses</taxon>
        <taxon>Varidnaviria</taxon>
        <taxon>Bamfordvirae</taxon>
        <taxon>Nucleocytoviricota</taxon>
        <taxon>Megaviricetes</taxon>
        <taxon>Pimascovirales</taxon>
        <taxon>Pimascovirales incertae sedis</taxon>
        <taxon>Marseilleviridae</taxon>
        <taxon>Marseillevirus</taxon>
    </lineage>
</organism>
<evidence type="ECO:0000313" key="1">
    <source>
        <dbReference type="EMBL" id="WNL49956.1"/>
    </source>
</evidence>
<dbReference type="EMBL" id="OR343188">
    <property type="protein sequence ID" value="WNL49956.1"/>
    <property type="molecule type" value="Genomic_DNA"/>
</dbReference>